<dbReference type="KEGG" id="ehl:EHLA_2276"/>
<dbReference type="AlphaFoldDB" id="A0A285PUM4"/>
<keyword evidence="2" id="KW-1185">Reference proteome</keyword>
<reference evidence="2" key="1">
    <citation type="submission" date="2017-09" db="EMBL/GenBank/DDBJ databases">
        <authorList>
            <person name="Shetty A S."/>
        </authorList>
    </citation>
    <scope>NUCLEOTIDE SEQUENCE [LARGE SCALE GENOMIC DNA]</scope>
</reference>
<accession>A0A285PUM4</accession>
<evidence type="ECO:0000313" key="2">
    <source>
        <dbReference type="Proteomes" id="UP000217549"/>
    </source>
</evidence>
<dbReference type="RefSeq" id="WP_096240847.1">
    <property type="nucleotide sequence ID" value="NZ_LT907978.1"/>
</dbReference>
<evidence type="ECO:0000313" key="1">
    <source>
        <dbReference type="EMBL" id="SOB72902.1"/>
    </source>
</evidence>
<dbReference type="Pfam" id="PF20124">
    <property type="entry name" value="DUF6514"/>
    <property type="match status" value="1"/>
</dbReference>
<protein>
    <submittedName>
        <fullName evidence="1">Uncharacterized protein</fullName>
    </submittedName>
</protein>
<dbReference type="Proteomes" id="UP000217549">
    <property type="component" value="Chromosome I"/>
</dbReference>
<gene>
    <name evidence="1" type="ORF">EHLA_2276</name>
</gene>
<organism evidence="1 2">
    <name type="scientific">Anaerobutyricum hallii</name>
    <dbReference type="NCBI Taxonomy" id="39488"/>
    <lineage>
        <taxon>Bacteria</taxon>
        <taxon>Bacillati</taxon>
        <taxon>Bacillota</taxon>
        <taxon>Clostridia</taxon>
        <taxon>Lachnospirales</taxon>
        <taxon>Lachnospiraceae</taxon>
        <taxon>Anaerobutyricum</taxon>
    </lineage>
</organism>
<dbReference type="EMBL" id="LT907978">
    <property type="protein sequence ID" value="SOB72902.1"/>
    <property type="molecule type" value="Genomic_DNA"/>
</dbReference>
<sequence>MRIIMKSERQVEGGFKKYLLKYELIANGFLKDEGEGTYYGVTVEQFVWSEEKRVWERYDSAEVTGFSESLKESMLFFEKIVKGDVMPVCLDNIVDDWKSAFCLDNKESA</sequence>
<name>A0A285PUM4_9FIRM</name>
<dbReference type="InterPro" id="IPR017016">
    <property type="entry name" value="UCP033595"/>
</dbReference>
<proteinExistence type="predicted"/>